<dbReference type="Pfam" id="PF04519">
    <property type="entry name" value="Bactofilin"/>
    <property type="match status" value="1"/>
</dbReference>
<keyword evidence="4" id="KW-1185">Reference proteome</keyword>
<protein>
    <recommendedName>
        <fullName evidence="5">Cell shape determination protein CcmA</fullName>
    </recommendedName>
</protein>
<name>A0A259U3L3_9BACT</name>
<dbReference type="AlphaFoldDB" id="A0A259U3L3"/>
<sequence>MAKQRPVASVGPADQHNIIGAGSVVEGTLRGGGNVHIAGTINGNVEVEGRTVVMPGGVVDGELTSTSAEVGGHIKGQVTCRERLVLKPTAVVDGDIQTAKLVIEDGATFNGGCQMGAQAGASGADRKRRVIPAEQKEAA</sequence>
<dbReference type="Proteomes" id="UP000216446">
    <property type="component" value="Unassembled WGS sequence"/>
</dbReference>
<evidence type="ECO:0000256" key="1">
    <source>
        <dbReference type="ARBA" id="ARBA00044755"/>
    </source>
</evidence>
<evidence type="ECO:0000256" key="2">
    <source>
        <dbReference type="SAM" id="MobiDB-lite"/>
    </source>
</evidence>
<proteinExistence type="inferred from homology"/>
<organism evidence="3 4">
    <name type="scientific">Rubricoccus marinus</name>
    <dbReference type="NCBI Taxonomy" id="716817"/>
    <lineage>
        <taxon>Bacteria</taxon>
        <taxon>Pseudomonadati</taxon>
        <taxon>Rhodothermota</taxon>
        <taxon>Rhodothermia</taxon>
        <taxon>Rhodothermales</taxon>
        <taxon>Rubricoccaceae</taxon>
        <taxon>Rubricoccus</taxon>
    </lineage>
</organism>
<comment type="caution">
    <text evidence="3">The sequence shown here is derived from an EMBL/GenBank/DDBJ whole genome shotgun (WGS) entry which is preliminary data.</text>
</comment>
<gene>
    <name evidence="3" type="ORF">BSZ36_02080</name>
</gene>
<dbReference type="InterPro" id="IPR007607">
    <property type="entry name" value="BacA/B"/>
</dbReference>
<dbReference type="PANTHER" id="PTHR35024">
    <property type="entry name" value="HYPOTHETICAL CYTOSOLIC PROTEIN"/>
    <property type="match status" value="1"/>
</dbReference>
<dbReference type="RefSeq" id="WP_179270973.1">
    <property type="nucleotide sequence ID" value="NZ_MQWB01000001.1"/>
</dbReference>
<feature type="region of interest" description="Disordered" evidence="2">
    <location>
        <begin position="117"/>
        <end position="139"/>
    </location>
</feature>
<evidence type="ECO:0008006" key="5">
    <source>
        <dbReference type="Google" id="ProtNLM"/>
    </source>
</evidence>
<dbReference type="PANTHER" id="PTHR35024:SF4">
    <property type="entry name" value="POLYMER-FORMING CYTOSKELETAL PROTEIN"/>
    <property type="match status" value="1"/>
</dbReference>
<evidence type="ECO:0000313" key="4">
    <source>
        <dbReference type="Proteomes" id="UP000216446"/>
    </source>
</evidence>
<reference evidence="3 4" key="1">
    <citation type="submission" date="2016-11" db="EMBL/GenBank/DDBJ databases">
        <title>Study of marine rhodopsin-containing bacteria.</title>
        <authorList>
            <person name="Yoshizawa S."/>
            <person name="Kumagai Y."/>
            <person name="Kogure K."/>
        </authorList>
    </citation>
    <scope>NUCLEOTIDE SEQUENCE [LARGE SCALE GENOMIC DNA]</scope>
    <source>
        <strain evidence="3 4">SG-29</strain>
    </source>
</reference>
<dbReference type="EMBL" id="MQWB01000001">
    <property type="protein sequence ID" value="OZC04541.1"/>
    <property type="molecule type" value="Genomic_DNA"/>
</dbReference>
<accession>A0A259U3L3</accession>
<dbReference type="InParanoid" id="A0A259U3L3"/>
<comment type="similarity">
    <text evidence="1">Belongs to the bactofilin family.</text>
</comment>
<evidence type="ECO:0000313" key="3">
    <source>
        <dbReference type="EMBL" id="OZC04541.1"/>
    </source>
</evidence>